<evidence type="ECO:0000313" key="2">
    <source>
        <dbReference type="EMBL" id="KAL3776015.1"/>
    </source>
</evidence>
<keyword evidence="3" id="KW-1185">Reference proteome</keyword>
<accession>A0ABD3NJD3</accession>
<feature type="region of interest" description="Disordered" evidence="1">
    <location>
        <begin position="142"/>
        <end position="163"/>
    </location>
</feature>
<feature type="compositionally biased region" description="Basic residues" evidence="1">
    <location>
        <begin position="1"/>
        <end position="10"/>
    </location>
</feature>
<feature type="region of interest" description="Disordered" evidence="1">
    <location>
        <begin position="1"/>
        <end position="35"/>
    </location>
</feature>
<proteinExistence type="predicted"/>
<dbReference type="Proteomes" id="UP001530315">
    <property type="component" value="Unassembled WGS sequence"/>
</dbReference>
<evidence type="ECO:0000256" key="1">
    <source>
        <dbReference type="SAM" id="MobiDB-lite"/>
    </source>
</evidence>
<feature type="compositionally biased region" description="Low complexity" evidence="1">
    <location>
        <begin position="144"/>
        <end position="163"/>
    </location>
</feature>
<evidence type="ECO:0000313" key="3">
    <source>
        <dbReference type="Proteomes" id="UP001530315"/>
    </source>
</evidence>
<name>A0ABD3NJD3_9STRA</name>
<reference evidence="2 3" key="1">
    <citation type="submission" date="2024-10" db="EMBL/GenBank/DDBJ databases">
        <title>Updated reference genomes for cyclostephanoid diatoms.</title>
        <authorList>
            <person name="Roberts W.R."/>
            <person name="Alverson A.J."/>
        </authorList>
    </citation>
    <scope>NUCLEOTIDE SEQUENCE [LARGE SCALE GENOMIC DNA]</scope>
    <source>
        <strain evidence="2 3">AJA276-08</strain>
    </source>
</reference>
<organism evidence="2 3">
    <name type="scientific">Stephanodiscus triporus</name>
    <dbReference type="NCBI Taxonomy" id="2934178"/>
    <lineage>
        <taxon>Eukaryota</taxon>
        <taxon>Sar</taxon>
        <taxon>Stramenopiles</taxon>
        <taxon>Ochrophyta</taxon>
        <taxon>Bacillariophyta</taxon>
        <taxon>Coscinodiscophyceae</taxon>
        <taxon>Thalassiosirophycidae</taxon>
        <taxon>Stephanodiscales</taxon>
        <taxon>Stephanodiscaceae</taxon>
        <taxon>Stephanodiscus</taxon>
    </lineage>
</organism>
<dbReference type="AlphaFoldDB" id="A0ABD3NJD3"/>
<protein>
    <submittedName>
        <fullName evidence="2">Uncharacterized protein</fullName>
    </submittedName>
</protein>
<sequence>MAKQSKKRNRLMISPQSAMSKSSSSPITAPSPSAMALDDEYERALAFLRDFRSQRVAAFESSSDAFNERRWKAPLHVIIESEAEEIGGGEDSSFVEDELVDEFSLALSVIPDDQTYDNASSSPPRMKKTAKSQCLIDLVEDSKGGSQLSCSSSSIESDDSMAPSHDDDHYFDFCLSPCIHPIK</sequence>
<gene>
    <name evidence="2" type="ORF">ACHAW5_007097</name>
</gene>
<dbReference type="EMBL" id="JALLAZ020001376">
    <property type="protein sequence ID" value="KAL3776015.1"/>
    <property type="molecule type" value="Genomic_DNA"/>
</dbReference>
<feature type="compositionally biased region" description="Low complexity" evidence="1">
    <location>
        <begin position="14"/>
        <end position="35"/>
    </location>
</feature>
<comment type="caution">
    <text evidence="2">The sequence shown here is derived from an EMBL/GenBank/DDBJ whole genome shotgun (WGS) entry which is preliminary data.</text>
</comment>